<accession>A0A7M2T9L7</accession>
<keyword evidence="2" id="KW-1185">Reference proteome</keyword>
<dbReference type="AlphaFoldDB" id="A0A7M2T9L7"/>
<name>A0A7M2T9L7_STRCW</name>
<organism evidence="1 2">
    <name type="scientific">Streptomyces chromofuscus</name>
    <dbReference type="NCBI Taxonomy" id="42881"/>
    <lineage>
        <taxon>Bacteria</taxon>
        <taxon>Bacillati</taxon>
        <taxon>Actinomycetota</taxon>
        <taxon>Actinomycetes</taxon>
        <taxon>Kitasatosporales</taxon>
        <taxon>Streptomycetaceae</taxon>
        <taxon>Streptomyces</taxon>
    </lineage>
</organism>
<evidence type="ECO:0000313" key="2">
    <source>
        <dbReference type="Proteomes" id="UP000594008"/>
    </source>
</evidence>
<protein>
    <recommendedName>
        <fullName evidence="3">Transposase</fullName>
    </recommendedName>
</protein>
<evidence type="ECO:0008006" key="3">
    <source>
        <dbReference type="Google" id="ProtNLM"/>
    </source>
</evidence>
<dbReference type="RefSeq" id="WP_189697650.1">
    <property type="nucleotide sequence ID" value="NZ_BMTA01000005.1"/>
</dbReference>
<dbReference type="Proteomes" id="UP000594008">
    <property type="component" value="Chromosome"/>
</dbReference>
<reference evidence="1 2" key="1">
    <citation type="submission" date="2020-10" db="EMBL/GenBank/DDBJ databases">
        <title>Streptomyces chromofuscus complate genome analysis.</title>
        <authorList>
            <person name="Anwar N."/>
        </authorList>
    </citation>
    <scope>NUCLEOTIDE SEQUENCE [LARGE SCALE GENOMIC DNA]</scope>
    <source>
        <strain evidence="1 2">DSM 40273</strain>
    </source>
</reference>
<evidence type="ECO:0000313" key="1">
    <source>
        <dbReference type="EMBL" id="QOV44613.1"/>
    </source>
</evidence>
<dbReference type="KEGG" id="schf:IPT68_00770"/>
<proteinExistence type="predicted"/>
<sequence length="110" mass="12383">MTRSSPSVDLRIRAVVEALKPYAWHGLTAEMISRRALAAIDGCSEGRPTGPPVPRHDDRILILLACLHGHAWRSLTVEALSRQLVTALDSWHHESQWLEVELRWLLDTDG</sequence>
<dbReference type="EMBL" id="CP063374">
    <property type="protein sequence ID" value="QOV44613.1"/>
    <property type="molecule type" value="Genomic_DNA"/>
</dbReference>
<gene>
    <name evidence="1" type="ORF">IPT68_00770</name>
</gene>